<dbReference type="EMBL" id="CAJVPL010000812">
    <property type="protein sequence ID" value="CAG8531540.1"/>
    <property type="molecule type" value="Genomic_DNA"/>
</dbReference>
<evidence type="ECO:0000313" key="1">
    <source>
        <dbReference type="EMBL" id="CAG8531540.1"/>
    </source>
</evidence>
<evidence type="ECO:0000313" key="2">
    <source>
        <dbReference type="Proteomes" id="UP000789831"/>
    </source>
</evidence>
<keyword evidence="2" id="KW-1185">Reference proteome</keyword>
<dbReference type="OrthoDB" id="2338404at2759"/>
<proteinExistence type="predicted"/>
<dbReference type="Proteomes" id="UP000789831">
    <property type="component" value="Unassembled WGS sequence"/>
</dbReference>
<dbReference type="AlphaFoldDB" id="A0A9N9FF53"/>
<gene>
    <name evidence="1" type="ORF">AGERDE_LOCUS5735</name>
</gene>
<sequence>MLIGNKLPANLRSCLTTIIIKNNSVVEYRLPIDYSRLLISETKSRQSPNTSARIRQVLQIDDINQKLLFEGVEIDENSIDDFKKFLVRFIISNNTKTNAIHFEIIKERIFIEVDIRSLKPNAELNSAVQDALSSPTPICELRLVFEKYGHFVPIKLVMGDKLQQNIKTYEKFAEKDIVTKNYEGFSENEITSILHSSVVYAVNGDPLDISQIPSWFEKTSNKERVIKRVVVPIIKILDHEQQLKIEDLFTKENRVLMKNKTLLMDTSKSYYRFFFDKPLKSYNYQIFGKLVSLEGSDIDVKFNLKSESGFSVNWDKKRKIKGSIELEWMLIGCPSEIGYYDSKTRDISVKTGFVELKLEPRNEIKNKNGSKSWSKRIDVGISLSQHHAISIDVEFASASNKMMFFQSSCSVIFRSVVEVRIETYEVETLELIEKDKEFFLNIRWCVVTG</sequence>
<protein>
    <submittedName>
        <fullName evidence="1">5363_t:CDS:1</fullName>
    </submittedName>
</protein>
<accession>A0A9N9FF53</accession>
<comment type="caution">
    <text evidence="1">The sequence shown here is derived from an EMBL/GenBank/DDBJ whole genome shotgun (WGS) entry which is preliminary data.</text>
</comment>
<organism evidence="1 2">
    <name type="scientific">Ambispora gerdemannii</name>
    <dbReference type="NCBI Taxonomy" id="144530"/>
    <lineage>
        <taxon>Eukaryota</taxon>
        <taxon>Fungi</taxon>
        <taxon>Fungi incertae sedis</taxon>
        <taxon>Mucoromycota</taxon>
        <taxon>Glomeromycotina</taxon>
        <taxon>Glomeromycetes</taxon>
        <taxon>Archaeosporales</taxon>
        <taxon>Ambisporaceae</taxon>
        <taxon>Ambispora</taxon>
    </lineage>
</organism>
<name>A0A9N9FF53_9GLOM</name>
<reference evidence="1" key="1">
    <citation type="submission" date="2021-06" db="EMBL/GenBank/DDBJ databases">
        <authorList>
            <person name="Kallberg Y."/>
            <person name="Tangrot J."/>
            <person name="Rosling A."/>
        </authorList>
    </citation>
    <scope>NUCLEOTIDE SEQUENCE</scope>
    <source>
        <strain evidence="1">MT106</strain>
    </source>
</reference>